<dbReference type="InterPro" id="IPR023494">
    <property type="entry name" value="Cyt_c_bgen_Ccs1/CcsB/ResB"/>
</dbReference>
<keyword evidence="5 7" id="KW-0472">Membrane</keyword>
<evidence type="ECO:0000313" key="9">
    <source>
        <dbReference type="EMBL" id="SJM63398.1"/>
    </source>
</evidence>
<dbReference type="PANTHER" id="PTHR31566">
    <property type="entry name" value="CYTOCHROME C BIOGENESIS PROTEIN CCS1, CHLOROPLASTIC"/>
    <property type="match status" value="1"/>
</dbReference>
<name>A0A1R4G5D8_9MICC</name>
<reference evidence="9 10" key="1">
    <citation type="submission" date="2017-02" db="EMBL/GenBank/DDBJ databases">
        <authorList>
            <person name="Peterson S.W."/>
        </authorList>
    </citation>
    <scope>NUCLEOTIDE SEQUENCE [LARGE SCALE GENOMIC DNA]</scope>
    <source>
        <strain evidence="9 10">B Ar 00.02</strain>
    </source>
</reference>
<proteinExistence type="predicted"/>
<feature type="transmembrane region" description="Helical" evidence="7">
    <location>
        <begin position="477"/>
        <end position="496"/>
    </location>
</feature>
<dbReference type="GO" id="GO:0017004">
    <property type="term" value="P:cytochrome complex assembly"/>
    <property type="evidence" value="ECO:0007669"/>
    <property type="project" value="UniProtKB-KW"/>
</dbReference>
<gene>
    <name evidence="9" type="ORF">FM101_07875</name>
</gene>
<evidence type="ECO:0000259" key="8">
    <source>
        <dbReference type="Pfam" id="PF05140"/>
    </source>
</evidence>
<dbReference type="Proteomes" id="UP000195913">
    <property type="component" value="Unassembled WGS sequence"/>
</dbReference>
<evidence type="ECO:0000256" key="6">
    <source>
        <dbReference type="SAM" id="MobiDB-lite"/>
    </source>
</evidence>
<feature type="transmembrane region" description="Helical" evidence="7">
    <location>
        <begin position="206"/>
        <end position="227"/>
    </location>
</feature>
<evidence type="ECO:0000256" key="3">
    <source>
        <dbReference type="ARBA" id="ARBA00022748"/>
    </source>
</evidence>
<dbReference type="InterPro" id="IPR007816">
    <property type="entry name" value="ResB-like_domain"/>
</dbReference>
<keyword evidence="2 7" id="KW-0812">Transmembrane</keyword>
<organism evidence="9 10">
    <name type="scientific">Arthrobacter rhombi</name>
    <dbReference type="NCBI Taxonomy" id="71253"/>
    <lineage>
        <taxon>Bacteria</taxon>
        <taxon>Bacillati</taxon>
        <taxon>Actinomycetota</taxon>
        <taxon>Actinomycetes</taxon>
        <taxon>Micrococcales</taxon>
        <taxon>Micrococcaceae</taxon>
        <taxon>Arthrobacter</taxon>
    </lineage>
</organism>
<dbReference type="GO" id="GO:0016020">
    <property type="term" value="C:membrane"/>
    <property type="evidence" value="ECO:0007669"/>
    <property type="project" value="UniProtKB-SubCell"/>
</dbReference>
<keyword evidence="3" id="KW-0201">Cytochrome c-type biogenesis</keyword>
<feature type="region of interest" description="Disordered" evidence="6">
    <location>
        <begin position="1"/>
        <end position="29"/>
    </location>
</feature>
<accession>A0A1R4G5D8</accession>
<evidence type="ECO:0000256" key="4">
    <source>
        <dbReference type="ARBA" id="ARBA00022989"/>
    </source>
</evidence>
<dbReference type="EMBL" id="FUHW01000027">
    <property type="protein sequence ID" value="SJM63398.1"/>
    <property type="molecule type" value="Genomic_DNA"/>
</dbReference>
<evidence type="ECO:0000256" key="1">
    <source>
        <dbReference type="ARBA" id="ARBA00004141"/>
    </source>
</evidence>
<dbReference type="AlphaFoldDB" id="A0A1R4G5D8"/>
<dbReference type="RefSeq" id="WP_086997890.1">
    <property type="nucleotide sequence ID" value="NZ_FUHW01000027.1"/>
</dbReference>
<feature type="transmembrane region" description="Helical" evidence="7">
    <location>
        <begin position="105"/>
        <end position="124"/>
    </location>
</feature>
<evidence type="ECO:0000256" key="2">
    <source>
        <dbReference type="ARBA" id="ARBA00022692"/>
    </source>
</evidence>
<feature type="domain" description="ResB-like" evidence="8">
    <location>
        <begin position="49"/>
        <end position="539"/>
    </location>
</feature>
<protein>
    <submittedName>
        <fullName evidence="9">Ccs1/ResB-related putative cytochrome C-type biogenesis protein</fullName>
    </submittedName>
</protein>
<keyword evidence="4 7" id="KW-1133">Transmembrane helix</keyword>
<feature type="transmembrane region" description="Helical" evidence="7">
    <location>
        <begin position="52"/>
        <end position="69"/>
    </location>
</feature>
<sequence>MAVKSKSNHPSSGSDGGKKPRGGAKSDVTVPSLGPWGMVRWAWTQLTSMRTALFLLLLLAVATVPGSLFPQRPVNPTEVTAYLENKPVLGKWLDTFQLFDVFSSVWFSAIYLLLFISLIGCVFPRAKKHYKTLRTPPPRTPARLSRLPENGKFEITSDAAARSDSEVLSRSAALLRKRGYRVEQRPQDKTPSVAAERGYVREIGNLVFHFSLIGVLISVAIGGVFGYTGQRIVVVGESLVNTLVSYDSFNPGTGFKESSLSPFSVTLDDFDVTYDRESTTHYGQPIDFHAQVTTSEPGEKAQKHDLRVNHPLRIGGTAVYLVGNGYAPDIVVHDGNGKVAYSGPVVAVPQDDVFTSLLVLKVPDAAPDQLGFVGLFLPTAGLTADGVGVSLDPSPTVPQLQLNSYYGDLGLDAGDPQNVFVLDTDDLTELNSRKLDSGGLVVNAGETVKLPQDKGSITFKGIKRYAALDVHHDPGKLPVAIFAALALMGLGVSLFTPRRRVWIKVHPATEEPSASEEKSGRIIEYGVLARGEDPRVRQEARELRTLLEREFTGTDRTEV</sequence>
<keyword evidence="10" id="KW-1185">Reference proteome</keyword>
<comment type="subcellular location">
    <subcellularLocation>
        <location evidence="1">Membrane</location>
        <topology evidence="1">Multi-pass membrane protein</topology>
    </subcellularLocation>
</comment>
<evidence type="ECO:0000256" key="7">
    <source>
        <dbReference type="SAM" id="Phobius"/>
    </source>
</evidence>
<dbReference type="Pfam" id="PF05140">
    <property type="entry name" value="ResB"/>
    <property type="match status" value="1"/>
</dbReference>
<evidence type="ECO:0000313" key="10">
    <source>
        <dbReference type="Proteomes" id="UP000195913"/>
    </source>
</evidence>
<evidence type="ECO:0000256" key="5">
    <source>
        <dbReference type="ARBA" id="ARBA00023136"/>
    </source>
</evidence>
<dbReference type="PANTHER" id="PTHR31566:SF0">
    <property type="entry name" value="CYTOCHROME C BIOGENESIS PROTEIN CCS1, CHLOROPLASTIC"/>
    <property type="match status" value="1"/>
</dbReference>